<dbReference type="InterPro" id="IPR018958">
    <property type="entry name" value="Knr4/Smi1-like_dom"/>
</dbReference>
<evidence type="ECO:0000313" key="3">
    <source>
        <dbReference type="EMBL" id="MDC0719101.1"/>
    </source>
</evidence>
<feature type="compositionally biased region" description="Basic and acidic residues" evidence="1">
    <location>
        <begin position="24"/>
        <end position="41"/>
    </location>
</feature>
<feature type="domain" description="Knr4/Smi1-like" evidence="2">
    <location>
        <begin position="71"/>
        <end position="200"/>
    </location>
</feature>
<evidence type="ECO:0000259" key="2">
    <source>
        <dbReference type="SMART" id="SM00860"/>
    </source>
</evidence>
<dbReference type="Pfam" id="PF09346">
    <property type="entry name" value="SMI1_KNR4"/>
    <property type="match status" value="1"/>
</dbReference>
<dbReference type="SUPFAM" id="SSF160631">
    <property type="entry name" value="SMI1/KNR4-like"/>
    <property type="match status" value="1"/>
</dbReference>
<proteinExistence type="predicted"/>
<dbReference type="Proteomes" id="UP001221686">
    <property type="component" value="Unassembled WGS sequence"/>
</dbReference>
<dbReference type="SMART" id="SM00860">
    <property type="entry name" value="SMI1_KNR4"/>
    <property type="match status" value="1"/>
</dbReference>
<dbReference type="InterPro" id="IPR037883">
    <property type="entry name" value="Knr4/Smi1-like_sf"/>
</dbReference>
<protein>
    <submittedName>
        <fullName evidence="3">SMI1/KNR4 family protein</fullName>
    </submittedName>
</protein>
<evidence type="ECO:0000256" key="1">
    <source>
        <dbReference type="SAM" id="MobiDB-lite"/>
    </source>
</evidence>
<feature type="compositionally biased region" description="Basic residues" evidence="1">
    <location>
        <begin position="1"/>
        <end position="23"/>
    </location>
</feature>
<gene>
    <name evidence="3" type="ORF">POL25_19505</name>
</gene>
<sequence>MTQKPVTKKPATRKPATKKSATRKPREMQVKETTDASRTARAERMRTALGRIKAWMRSNNAEDIVDNLAPPTSDEEIASCAKALGFAVPDDLRELWLLHGGQNLEKTHPFLNSHDLLSPARAASVRHDFLSTLPTLRDAPDDLVEVTEEELASDEWLTIGKIGRWDVWVICALTGRLFGSSPDYPQLYAISGSLLDWLETFAEGAENGEYEVTRLGKSCFVSPIL</sequence>
<organism evidence="3 4">
    <name type="scientific">Nannocystis bainbridge</name>
    <dbReference type="NCBI Taxonomy" id="2995303"/>
    <lineage>
        <taxon>Bacteria</taxon>
        <taxon>Pseudomonadati</taxon>
        <taxon>Myxococcota</taxon>
        <taxon>Polyangia</taxon>
        <taxon>Nannocystales</taxon>
        <taxon>Nannocystaceae</taxon>
        <taxon>Nannocystis</taxon>
    </lineage>
</organism>
<name>A0ABT5E2Z2_9BACT</name>
<reference evidence="3 4" key="1">
    <citation type="submission" date="2022-11" db="EMBL/GenBank/DDBJ databases">
        <title>Minimal conservation of predation-associated metabolite biosynthetic gene clusters underscores biosynthetic potential of Myxococcota including descriptions for ten novel species: Archangium lansinium sp. nov., Myxococcus landrumus sp. nov., Nannocystis bai.</title>
        <authorList>
            <person name="Ahearne A."/>
            <person name="Stevens C."/>
            <person name="Dowd S."/>
        </authorList>
    </citation>
    <scope>NUCLEOTIDE SEQUENCE [LARGE SCALE GENOMIC DNA]</scope>
    <source>
        <strain evidence="3 4">BB15-2</strain>
    </source>
</reference>
<evidence type="ECO:0000313" key="4">
    <source>
        <dbReference type="Proteomes" id="UP001221686"/>
    </source>
</evidence>
<keyword evidence="4" id="KW-1185">Reference proteome</keyword>
<accession>A0ABT5E2Z2</accession>
<feature type="region of interest" description="Disordered" evidence="1">
    <location>
        <begin position="1"/>
        <end position="41"/>
    </location>
</feature>
<comment type="caution">
    <text evidence="3">The sequence shown here is derived from an EMBL/GenBank/DDBJ whole genome shotgun (WGS) entry which is preliminary data.</text>
</comment>
<dbReference type="EMBL" id="JAQNDL010000002">
    <property type="protein sequence ID" value="MDC0719101.1"/>
    <property type="molecule type" value="Genomic_DNA"/>
</dbReference>